<sequence length="168" mass="18125">MRHVKTRHLTCGWSSEGRQRPDSQLSLTLRRRCGVELQSACLEGGCSGRNETLVALPSGSRGGGETDTFAVVDTTNFAHSSGGGVAEPCPSRSFSHLHAACVQIRQHSGKAYRDCGASNASLLGIYCGVDTVTNPTTVRHSRPPRAVRILKFHAFPHKSLQASHLLMF</sequence>
<reference evidence="2 3" key="1">
    <citation type="journal article" date="2022" name="Front. Cell. Infect. Microbiol.">
        <title>The Genomes of Two Strains of Taenia crassiceps the Animal Model for the Study of Human Cysticercosis.</title>
        <authorList>
            <person name="Bobes R.J."/>
            <person name="Estrada K."/>
            <person name="Rios-Valencia D.G."/>
            <person name="Calderon-Gallegos A."/>
            <person name="de la Torre P."/>
            <person name="Carrero J.C."/>
            <person name="Sanchez-Flores A."/>
            <person name="Laclette J.P."/>
        </authorList>
    </citation>
    <scope>NUCLEOTIDE SEQUENCE [LARGE SCALE GENOMIC DNA]</scope>
    <source>
        <strain evidence="2">WFUcys</strain>
    </source>
</reference>
<evidence type="ECO:0000313" key="2">
    <source>
        <dbReference type="EMBL" id="KAL5107130.1"/>
    </source>
</evidence>
<proteinExistence type="predicted"/>
<evidence type="ECO:0000313" key="3">
    <source>
        <dbReference type="Proteomes" id="UP001651158"/>
    </source>
</evidence>
<evidence type="ECO:0000256" key="1">
    <source>
        <dbReference type="SAM" id="MobiDB-lite"/>
    </source>
</evidence>
<name>A0ABR4QC28_9CEST</name>
<accession>A0ABR4QC28</accession>
<protein>
    <submittedName>
        <fullName evidence="2">Uncharacterized protein</fullName>
    </submittedName>
</protein>
<comment type="caution">
    <text evidence="2">The sequence shown here is derived from an EMBL/GenBank/DDBJ whole genome shotgun (WGS) entry which is preliminary data.</text>
</comment>
<organism evidence="2 3">
    <name type="scientific">Taenia crassiceps</name>
    <dbReference type="NCBI Taxonomy" id="6207"/>
    <lineage>
        <taxon>Eukaryota</taxon>
        <taxon>Metazoa</taxon>
        <taxon>Spiralia</taxon>
        <taxon>Lophotrochozoa</taxon>
        <taxon>Platyhelminthes</taxon>
        <taxon>Cestoda</taxon>
        <taxon>Eucestoda</taxon>
        <taxon>Cyclophyllidea</taxon>
        <taxon>Taeniidae</taxon>
        <taxon>Taenia</taxon>
    </lineage>
</organism>
<gene>
    <name evidence="2" type="ORF">TcWFU_009482</name>
</gene>
<keyword evidence="3" id="KW-1185">Reference proteome</keyword>
<dbReference type="EMBL" id="JAKROA010000005">
    <property type="protein sequence ID" value="KAL5107130.1"/>
    <property type="molecule type" value="Genomic_DNA"/>
</dbReference>
<dbReference type="Proteomes" id="UP001651158">
    <property type="component" value="Unassembled WGS sequence"/>
</dbReference>
<feature type="region of interest" description="Disordered" evidence="1">
    <location>
        <begin position="1"/>
        <end position="20"/>
    </location>
</feature>